<dbReference type="EMBL" id="DRPZ01000215">
    <property type="protein sequence ID" value="HGY10068.1"/>
    <property type="molecule type" value="Genomic_DNA"/>
</dbReference>
<protein>
    <submittedName>
        <fullName evidence="2">Gamma-glutamylcyclotransferase</fullName>
    </submittedName>
</protein>
<dbReference type="InterPro" id="IPR036568">
    <property type="entry name" value="GGCT-like_sf"/>
</dbReference>
<sequence length="139" mass="15302">MPGSRDDRRTVKPPSGVFVYGSLLPGERYRAVLEALGPLVAVPARLRGWRLFVLPEGYPAAVPGSGILEGELVEFFDLERALRALDAFEGSDGLYRRRALDVETPAGMRRAWAYVAEAASVVRHGGVPWPSGRWRGRRA</sequence>
<dbReference type="InterPro" id="IPR009288">
    <property type="entry name" value="AIG2-like_dom"/>
</dbReference>
<dbReference type="InterPro" id="IPR013024">
    <property type="entry name" value="GGCT-like"/>
</dbReference>
<accession>A0A7C4V6Q8</accession>
<reference evidence="2" key="1">
    <citation type="journal article" date="2020" name="mSystems">
        <title>Genome- and Community-Level Interaction Insights into Carbon Utilization and Element Cycling Functions of Hydrothermarchaeota in Hydrothermal Sediment.</title>
        <authorList>
            <person name="Zhou Z."/>
            <person name="Liu Y."/>
            <person name="Xu W."/>
            <person name="Pan J."/>
            <person name="Luo Z.H."/>
            <person name="Li M."/>
        </authorList>
    </citation>
    <scope>NUCLEOTIDE SEQUENCE [LARGE SCALE GENOMIC DNA]</scope>
    <source>
        <strain evidence="2">HyVt-570</strain>
    </source>
</reference>
<evidence type="ECO:0000259" key="1">
    <source>
        <dbReference type="Pfam" id="PF06094"/>
    </source>
</evidence>
<dbReference type="CDD" id="cd06661">
    <property type="entry name" value="GGCT_like"/>
    <property type="match status" value="1"/>
</dbReference>
<organism evidence="2">
    <name type="scientific">Oceanithermus profundus</name>
    <dbReference type="NCBI Taxonomy" id="187137"/>
    <lineage>
        <taxon>Bacteria</taxon>
        <taxon>Thermotogati</taxon>
        <taxon>Deinococcota</taxon>
        <taxon>Deinococci</taxon>
        <taxon>Thermales</taxon>
        <taxon>Thermaceae</taxon>
        <taxon>Oceanithermus</taxon>
    </lineage>
</organism>
<dbReference type="AlphaFoldDB" id="A0A7C4V6Q8"/>
<feature type="domain" description="Gamma-glutamylcyclotransferase AIG2-like" evidence="1">
    <location>
        <begin position="17"/>
        <end position="135"/>
    </location>
</feature>
<proteinExistence type="predicted"/>
<name>A0A7C4V6Q8_9DEIN</name>
<gene>
    <name evidence="2" type="ORF">ENK37_08480</name>
</gene>
<comment type="caution">
    <text evidence="2">The sequence shown here is derived from an EMBL/GenBank/DDBJ whole genome shotgun (WGS) entry which is preliminary data.</text>
</comment>
<dbReference type="Proteomes" id="UP000885759">
    <property type="component" value="Unassembled WGS sequence"/>
</dbReference>
<dbReference type="SUPFAM" id="SSF110857">
    <property type="entry name" value="Gamma-glutamyl cyclotransferase-like"/>
    <property type="match status" value="1"/>
</dbReference>
<dbReference type="Pfam" id="PF06094">
    <property type="entry name" value="GGACT"/>
    <property type="match status" value="1"/>
</dbReference>
<evidence type="ECO:0000313" key="2">
    <source>
        <dbReference type="EMBL" id="HGY10068.1"/>
    </source>
</evidence>
<dbReference type="Gene3D" id="3.10.490.10">
    <property type="entry name" value="Gamma-glutamyl cyclotransferase-like"/>
    <property type="match status" value="1"/>
</dbReference>